<comment type="caution">
    <text evidence="1">The sequence shown here is derived from an EMBL/GenBank/DDBJ whole genome shotgun (WGS) entry which is preliminary data.</text>
</comment>
<dbReference type="Proteomes" id="UP001651880">
    <property type="component" value="Unassembled WGS sequence"/>
</dbReference>
<evidence type="ECO:0008006" key="3">
    <source>
        <dbReference type="Google" id="ProtNLM"/>
    </source>
</evidence>
<dbReference type="RefSeq" id="WP_255227752.1">
    <property type="nucleotide sequence ID" value="NZ_JAJEKE010000010.1"/>
</dbReference>
<name>A0ABT1NG73_9FIRM</name>
<dbReference type="EMBL" id="JAJEKE010000010">
    <property type="protein sequence ID" value="MCQ1530233.1"/>
    <property type="molecule type" value="Genomic_DNA"/>
</dbReference>
<reference evidence="1 2" key="1">
    <citation type="submission" date="2021-10" db="EMBL/GenBank/DDBJ databases">
        <title>Lutispora strain m25 sp. nov., a thermophilic, non-spore-forming bacterium isolated from a lab-scale methanogenic bioreactor digesting anaerobic sludge.</title>
        <authorList>
            <person name="El Houari A."/>
            <person name="Mcdonald J."/>
        </authorList>
    </citation>
    <scope>NUCLEOTIDE SEQUENCE [LARGE SCALE GENOMIC DNA]</scope>
    <source>
        <strain evidence="2">m25</strain>
    </source>
</reference>
<accession>A0ABT1NG73</accession>
<protein>
    <recommendedName>
        <fullName evidence="3">HEAT repeat domain-containing protein</fullName>
    </recommendedName>
</protein>
<gene>
    <name evidence="1" type="ORF">LJD61_11820</name>
</gene>
<keyword evidence="2" id="KW-1185">Reference proteome</keyword>
<proteinExistence type="predicted"/>
<evidence type="ECO:0000313" key="2">
    <source>
        <dbReference type="Proteomes" id="UP001651880"/>
    </source>
</evidence>
<organism evidence="1 2">
    <name type="scientific">Lutispora saccharofermentans</name>
    <dbReference type="NCBI Taxonomy" id="3024236"/>
    <lineage>
        <taxon>Bacteria</taxon>
        <taxon>Bacillati</taxon>
        <taxon>Bacillota</taxon>
        <taxon>Clostridia</taxon>
        <taxon>Lutisporales</taxon>
        <taxon>Lutisporaceae</taxon>
        <taxon>Lutispora</taxon>
    </lineage>
</organism>
<evidence type="ECO:0000313" key="1">
    <source>
        <dbReference type="EMBL" id="MCQ1530233.1"/>
    </source>
</evidence>
<sequence>MNLELIFNLQQKEAKSILPTVLEKIKDKEGFVAEIQDNAIKGDFTSLYIVSRNKDFFDQGFVNSNDFRLNAISEIIKIIKDEGGDTSFQNQIINYIMQVRENNFLIYVLDNILYKEEYFTAKNIQVFISTLSGEFKASKLDDEQKERLQSVIYKHFINLKAETQESLLRMLEVLKIVDLYKTAALFNTAEGTIRKNLADTVKNYIPYEKGSEAINALNILNADSAVDENSMLIFIIALGKYESGKIISIIKKLKSNDTVYEYAVKMIRELMDERIIDESKFSNALKMVSQ</sequence>